<dbReference type="Gene3D" id="3.30.9.10">
    <property type="entry name" value="D-Amino Acid Oxidase, subunit A, domain 2"/>
    <property type="match status" value="1"/>
</dbReference>
<keyword evidence="4" id="KW-1185">Reference proteome</keyword>
<proteinExistence type="predicted"/>
<dbReference type="Proteomes" id="UP000768567">
    <property type="component" value="Unassembled WGS sequence"/>
</dbReference>
<evidence type="ECO:0000313" key="4">
    <source>
        <dbReference type="Proteomes" id="UP000768567"/>
    </source>
</evidence>
<dbReference type="Gene3D" id="1.10.10.1100">
    <property type="entry name" value="BFD-like [2Fe-2S]-binding domain"/>
    <property type="match status" value="1"/>
</dbReference>
<gene>
    <name evidence="3" type="ORF">INF35_07750</name>
</gene>
<dbReference type="InterPro" id="IPR052745">
    <property type="entry name" value="G3P_Oxidase/Oxidoreductase"/>
</dbReference>
<dbReference type="PANTHER" id="PTHR42720:SF1">
    <property type="entry name" value="GLYCEROL 3-PHOSPHATE OXIDASE"/>
    <property type="match status" value="1"/>
</dbReference>
<dbReference type="EMBL" id="JADCKC010000002">
    <property type="protein sequence ID" value="MBE5037676.1"/>
    <property type="molecule type" value="Genomic_DNA"/>
</dbReference>
<dbReference type="SUPFAM" id="SSF51905">
    <property type="entry name" value="FAD/NAD(P)-binding domain"/>
    <property type="match status" value="1"/>
</dbReference>
<feature type="domain" description="FAD dependent oxidoreductase" evidence="1">
    <location>
        <begin position="3"/>
        <end position="354"/>
    </location>
</feature>
<reference evidence="3 4" key="1">
    <citation type="submission" date="2020-10" db="EMBL/GenBank/DDBJ databases">
        <title>ChiBAC.</title>
        <authorList>
            <person name="Zenner C."/>
            <person name="Hitch T.C.A."/>
            <person name="Clavel T."/>
        </authorList>
    </citation>
    <scope>NUCLEOTIDE SEQUENCE [LARGE SCALE GENOMIC DNA]</scope>
    <source>
        <strain evidence="3 4">DSM 109015</strain>
    </source>
</reference>
<organism evidence="3 4">
    <name type="scientific">Gemmiger gallinarum</name>
    <dbReference type="NCBI Taxonomy" id="2779354"/>
    <lineage>
        <taxon>Bacteria</taxon>
        <taxon>Bacillati</taxon>
        <taxon>Bacillota</taxon>
        <taxon>Clostridia</taxon>
        <taxon>Eubacteriales</taxon>
        <taxon>Gemmiger</taxon>
    </lineage>
</organism>
<dbReference type="Gene3D" id="3.50.50.60">
    <property type="entry name" value="FAD/NAD(P)-binding domain"/>
    <property type="match status" value="1"/>
</dbReference>
<name>A0ABR9R3E6_9FIRM</name>
<evidence type="ECO:0000259" key="1">
    <source>
        <dbReference type="Pfam" id="PF01266"/>
    </source>
</evidence>
<evidence type="ECO:0000259" key="2">
    <source>
        <dbReference type="Pfam" id="PF04324"/>
    </source>
</evidence>
<sequence length="485" mass="52041">MYDIIVIGCGVVGAATAYRLARYRLRTAVLEACNDVANGTTKANSAIIHAGYDPEPGTLMAALNVEGNRMTAEICRKLDVPFRRCGSLVVAFTPEDQAMLEKLYQRGVANGVPQLRLLSGEEAHALEPNLSAEVCGALLAPTAGIIDPWGFALAMIETAVQNGVELHRSCPVTAIDALPEGGFRLTTPKGSFEARCVINAAGVEADRVHELLEPVNWKMTPNRGEYYLFDKSEGSLVDHVIFQCPGPEGKGVLVSPTVHGNLIAGPNAEPVTDRLDVGNTADGLDFVRSRALKSVPGINFRQNIRNFSGIRANTDQGDFLIAASPNYPGFIDLAGIKSPGLSSAPAIGKRAVELAAQAGLTLEENPDFRDERHVVRFRHLPPEEKNALVAKDPRYGRVICRCETITEAEIVAALHGPVPACTVNGVKRRCNAGMGRCQGGFCGPRVQEIISRELGIPPTQICMEQEGSWLLACETKQAKEDAGNV</sequence>
<feature type="domain" description="BFD-like [2Fe-2S]-binding" evidence="2">
    <location>
        <begin position="398"/>
        <end position="451"/>
    </location>
</feature>
<dbReference type="InterPro" id="IPR041854">
    <property type="entry name" value="BFD-like_2Fe2S-bd_dom_sf"/>
</dbReference>
<dbReference type="PANTHER" id="PTHR42720">
    <property type="entry name" value="GLYCEROL-3-PHOSPHATE DEHYDROGENASE"/>
    <property type="match status" value="1"/>
</dbReference>
<evidence type="ECO:0000313" key="3">
    <source>
        <dbReference type="EMBL" id="MBE5037676.1"/>
    </source>
</evidence>
<protein>
    <submittedName>
        <fullName evidence="3">NAD(P)/FAD-dependent oxidoreductase</fullName>
    </submittedName>
</protein>
<dbReference type="InterPro" id="IPR006076">
    <property type="entry name" value="FAD-dep_OxRdtase"/>
</dbReference>
<dbReference type="InterPro" id="IPR036188">
    <property type="entry name" value="FAD/NAD-bd_sf"/>
</dbReference>
<dbReference type="Pfam" id="PF04324">
    <property type="entry name" value="Fer2_BFD"/>
    <property type="match status" value="1"/>
</dbReference>
<dbReference type="CDD" id="cd19946">
    <property type="entry name" value="GlpA-like_Fer2_BFD-like"/>
    <property type="match status" value="1"/>
</dbReference>
<dbReference type="InterPro" id="IPR007419">
    <property type="entry name" value="BFD-like_2Fe2S-bd_dom"/>
</dbReference>
<dbReference type="SUPFAM" id="SSF54373">
    <property type="entry name" value="FAD-linked reductases, C-terminal domain"/>
    <property type="match status" value="1"/>
</dbReference>
<dbReference type="Pfam" id="PF01266">
    <property type="entry name" value="DAO"/>
    <property type="match status" value="1"/>
</dbReference>
<dbReference type="RefSeq" id="WP_193501188.1">
    <property type="nucleotide sequence ID" value="NZ_JADCKC010000002.1"/>
</dbReference>
<comment type="caution">
    <text evidence="3">The sequence shown here is derived from an EMBL/GenBank/DDBJ whole genome shotgun (WGS) entry which is preliminary data.</text>
</comment>
<accession>A0ABR9R3E6</accession>